<keyword evidence="5 7" id="KW-0472">Membrane</keyword>
<keyword evidence="2" id="KW-1003">Cell membrane</keyword>
<feature type="transmembrane region" description="Helical" evidence="7">
    <location>
        <begin position="241"/>
        <end position="263"/>
    </location>
</feature>
<accession>A0A6J6DYZ7</accession>
<feature type="transmembrane region" description="Helical" evidence="7">
    <location>
        <begin position="92"/>
        <end position="117"/>
    </location>
</feature>
<dbReference type="Pfam" id="PF09678">
    <property type="entry name" value="Caa3_CtaG"/>
    <property type="match status" value="1"/>
</dbReference>
<name>A0A6J6DYZ7_9ZZZZ</name>
<feature type="transmembrane region" description="Helical" evidence="7">
    <location>
        <begin position="23"/>
        <end position="41"/>
    </location>
</feature>
<evidence type="ECO:0000256" key="7">
    <source>
        <dbReference type="SAM" id="Phobius"/>
    </source>
</evidence>
<dbReference type="AlphaFoldDB" id="A0A6J6DYZ7"/>
<sequence length="334" mass="37162">MFADSTSSTSFESPWAFNAHPEIWILVAFFVGAYVYMARVIGPRAVPAGQPPVTRRQAGCFAGAVGLFWFAADWPVHDIAEGYLYSVHMFQHMVFSYFVPPLALLSIPRWMAVAVVGEPSTRSYRVMKFFTSAVIAGVIFNMTVMILHIPTLVNASAENGLLHYLLHLLVIVTALLMWAPVVGPFEELRISELGKCVYLFLMSVVPTVPAGWLTFAEGTVYKHYDQPVRVWGLSPTEDQQIAGAIMKIGGGMFLWAIVVYLFFKRYSRNFEQEVSYVRKGRMPAAEITGNDEEPLTYDAVQAAFDRTPAADTVSQAAPGGRRSVESEQSPRDDR</sequence>
<keyword evidence="3 7" id="KW-0812">Transmembrane</keyword>
<gene>
    <name evidence="8" type="ORF">UFOPK1493_02233</name>
</gene>
<dbReference type="EMBL" id="CAEZSR010000085">
    <property type="protein sequence ID" value="CAB4568394.1"/>
    <property type="molecule type" value="Genomic_DNA"/>
</dbReference>
<feature type="transmembrane region" description="Helical" evidence="7">
    <location>
        <begin position="197"/>
        <end position="221"/>
    </location>
</feature>
<dbReference type="InterPro" id="IPR019108">
    <property type="entry name" value="Caa3_assmbl_CtaG-rel"/>
</dbReference>
<evidence type="ECO:0000256" key="6">
    <source>
        <dbReference type="SAM" id="MobiDB-lite"/>
    </source>
</evidence>
<reference evidence="8" key="1">
    <citation type="submission" date="2020-05" db="EMBL/GenBank/DDBJ databases">
        <authorList>
            <person name="Chiriac C."/>
            <person name="Salcher M."/>
            <person name="Ghai R."/>
            <person name="Kavagutti S V."/>
        </authorList>
    </citation>
    <scope>NUCLEOTIDE SEQUENCE</scope>
</reference>
<dbReference type="GO" id="GO:0005886">
    <property type="term" value="C:plasma membrane"/>
    <property type="evidence" value="ECO:0007669"/>
    <property type="project" value="UniProtKB-SubCell"/>
</dbReference>
<feature type="region of interest" description="Disordered" evidence="6">
    <location>
        <begin position="308"/>
        <end position="334"/>
    </location>
</feature>
<organism evidence="8">
    <name type="scientific">freshwater metagenome</name>
    <dbReference type="NCBI Taxonomy" id="449393"/>
    <lineage>
        <taxon>unclassified sequences</taxon>
        <taxon>metagenomes</taxon>
        <taxon>ecological metagenomes</taxon>
    </lineage>
</organism>
<evidence type="ECO:0000313" key="8">
    <source>
        <dbReference type="EMBL" id="CAB4568394.1"/>
    </source>
</evidence>
<evidence type="ECO:0000256" key="4">
    <source>
        <dbReference type="ARBA" id="ARBA00022989"/>
    </source>
</evidence>
<feature type="compositionally biased region" description="Basic and acidic residues" evidence="6">
    <location>
        <begin position="322"/>
        <end position="334"/>
    </location>
</feature>
<evidence type="ECO:0000256" key="3">
    <source>
        <dbReference type="ARBA" id="ARBA00022692"/>
    </source>
</evidence>
<feature type="transmembrane region" description="Helical" evidence="7">
    <location>
        <begin position="53"/>
        <end position="72"/>
    </location>
</feature>
<proteinExistence type="predicted"/>
<evidence type="ECO:0000256" key="5">
    <source>
        <dbReference type="ARBA" id="ARBA00023136"/>
    </source>
</evidence>
<keyword evidence="4 7" id="KW-1133">Transmembrane helix</keyword>
<feature type="transmembrane region" description="Helical" evidence="7">
    <location>
        <begin position="129"/>
        <end position="149"/>
    </location>
</feature>
<protein>
    <submittedName>
        <fullName evidence="8">Unannotated protein</fullName>
    </submittedName>
</protein>
<evidence type="ECO:0000256" key="1">
    <source>
        <dbReference type="ARBA" id="ARBA00004651"/>
    </source>
</evidence>
<feature type="transmembrane region" description="Helical" evidence="7">
    <location>
        <begin position="161"/>
        <end position="185"/>
    </location>
</feature>
<comment type="subcellular location">
    <subcellularLocation>
        <location evidence="1">Cell membrane</location>
        <topology evidence="1">Multi-pass membrane protein</topology>
    </subcellularLocation>
</comment>
<evidence type="ECO:0000256" key="2">
    <source>
        <dbReference type="ARBA" id="ARBA00022475"/>
    </source>
</evidence>